<sequence length="97" mass="11056">SFEKPDSDKTSVVSLSFMNRWIHTLSLLQLTDANSLQSKYLFFIAHYSEVIVNTENMNKQSHSYRRCDEGHDAETDRRCEGQLGTVTDAVTGQLQTL</sequence>
<protein>
    <submittedName>
        <fullName evidence="1">Uncharacterized protein</fullName>
    </submittedName>
</protein>
<feature type="non-terminal residue" evidence="1">
    <location>
        <position position="1"/>
    </location>
</feature>
<evidence type="ECO:0000313" key="2">
    <source>
        <dbReference type="Proteomes" id="UP000693946"/>
    </source>
</evidence>
<proteinExistence type="predicted"/>
<organism evidence="1 2">
    <name type="scientific">Solea senegalensis</name>
    <name type="common">Senegalese sole</name>
    <dbReference type="NCBI Taxonomy" id="28829"/>
    <lineage>
        <taxon>Eukaryota</taxon>
        <taxon>Metazoa</taxon>
        <taxon>Chordata</taxon>
        <taxon>Craniata</taxon>
        <taxon>Vertebrata</taxon>
        <taxon>Euteleostomi</taxon>
        <taxon>Actinopterygii</taxon>
        <taxon>Neopterygii</taxon>
        <taxon>Teleostei</taxon>
        <taxon>Neoteleostei</taxon>
        <taxon>Acanthomorphata</taxon>
        <taxon>Carangaria</taxon>
        <taxon>Pleuronectiformes</taxon>
        <taxon>Pleuronectoidei</taxon>
        <taxon>Soleidae</taxon>
        <taxon>Solea</taxon>
    </lineage>
</organism>
<dbReference type="AlphaFoldDB" id="A0AAV6PNB3"/>
<comment type="caution">
    <text evidence="1">The sequence shown here is derived from an EMBL/GenBank/DDBJ whole genome shotgun (WGS) entry which is preliminary data.</text>
</comment>
<name>A0AAV6PNB3_SOLSE</name>
<dbReference type="Proteomes" id="UP000693946">
    <property type="component" value="Unassembled WGS sequence"/>
</dbReference>
<dbReference type="EMBL" id="JAGKHQ010000042">
    <property type="protein sequence ID" value="KAG7473123.1"/>
    <property type="molecule type" value="Genomic_DNA"/>
</dbReference>
<accession>A0AAV6PNB3</accession>
<gene>
    <name evidence="1" type="ORF">JOB18_009579</name>
</gene>
<evidence type="ECO:0000313" key="1">
    <source>
        <dbReference type="EMBL" id="KAG7473123.1"/>
    </source>
</evidence>
<reference evidence="1 2" key="1">
    <citation type="journal article" date="2021" name="Sci. Rep.">
        <title>Chromosome anchoring in Senegalese sole (Solea senegalensis) reveals sex-associated markers and genome rearrangements in flatfish.</title>
        <authorList>
            <person name="Guerrero-Cozar I."/>
            <person name="Gomez-Garrido J."/>
            <person name="Berbel C."/>
            <person name="Martinez-Blanch J.F."/>
            <person name="Alioto T."/>
            <person name="Claros M.G."/>
            <person name="Gagnaire P.A."/>
            <person name="Manchado M."/>
        </authorList>
    </citation>
    <scope>NUCLEOTIDE SEQUENCE [LARGE SCALE GENOMIC DNA]</scope>
    <source>
        <strain evidence="1">Sse05_10M</strain>
    </source>
</reference>
<keyword evidence="2" id="KW-1185">Reference proteome</keyword>